<proteinExistence type="predicted"/>
<protein>
    <submittedName>
        <fullName evidence="1">Uncharacterized protein</fullName>
    </submittedName>
</protein>
<evidence type="ECO:0000313" key="2">
    <source>
        <dbReference type="Proteomes" id="UP000716446"/>
    </source>
</evidence>
<keyword evidence="2" id="KW-1185">Reference proteome</keyword>
<accession>A0A9N8JN52</accession>
<sequence>MTHMPAIMQDAVAAHVSDVNDEFETASAALHEVKDEAIIEMKSIEQSAIQGIHQESQVAGEEFQEQSQRLSEVLADKCTELEERLDAKISSLAPPGYSRLPSATTNSAKEAVKMFERFHRGRLTPEEQVRVLLSIAKFKNAEVFVAADLESRKMLIEHWSG</sequence>
<reference evidence="1" key="1">
    <citation type="submission" date="2020-06" db="EMBL/GenBank/DDBJ databases">
        <authorList>
            <person name="Onetto C."/>
        </authorList>
    </citation>
    <scope>NUCLEOTIDE SEQUENCE</scope>
</reference>
<gene>
    <name evidence="1" type="ORF">AWRI4619_LOCUS6575</name>
</gene>
<name>A0A9N8JN52_9PEZI</name>
<dbReference type="EMBL" id="CAIJEN010000009">
    <property type="protein sequence ID" value="CAD0090972.1"/>
    <property type="molecule type" value="Genomic_DNA"/>
</dbReference>
<organism evidence="1 2">
    <name type="scientific">Aureobasidium vineae</name>
    <dbReference type="NCBI Taxonomy" id="2773715"/>
    <lineage>
        <taxon>Eukaryota</taxon>
        <taxon>Fungi</taxon>
        <taxon>Dikarya</taxon>
        <taxon>Ascomycota</taxon>
        <taxon>Pezizomycotina</taxon>
        <taxon>Dothideomycetes</taxon>
        <taxon>Dothideomycetidae</taxon>
        <taxon>Dothideales</taxon>
        <taxon>Saccotheciaceae</taxon>
        <taxon>Aureobasidium</taxon>
    </lineage>
</organism>
<dbReference type="AlphaFoldDB" id="A0A9N8JN52"/>
<dbReference type="Proteomes" id="UP000716446">
    <property type="component" value="Unassembled WGS sequence"/>
</dbReference>
<evidence type="ECO:0000313" key="1">
    <source>
        <dbReference type="EMBL" id="CAD0090972.1"/>
    </source>
</evidence>
<comment type="caution">
    <text evidence="1">The sequence shown here is derived from an EMBL/GenBank/DDBJ whole genome shotgun (WGS) entry which is preliminary data.</text>
</comment>